<accession>A0ABT8T7D4</accession>
<evidence type="ECO:0000256" key="2">
    <source>
        <dbReference type="ARBA" id="ARBA00023125"/>
    </source>
</evidence>
<comment type="caution">
    <text evidence="5">The sequence shown here is derived from an EMBL/GenBank/DDBJ whole genome shotgun (WGS) entry which is preliminary data.</text>
</comment>
<organism evidence="5 6">
    <name type="scientific">Rhizobium oryzicola</name>
    <dbReference type="NCBI Taxonomy" id="1232668"/>
    <lineage>
        <taxon>Bacteria</taxon>
        <taxon>Pseudomonadati</taxon>
        <taxon>Pseudomonadota</taxon>
        <taxon>Alphaproteobacteria</taxon>
        <taxon>Hyphomicrobiales</taxon>
        <taxon>Rhizobiaceae</taxon>
        <taxon>Rhizobium/Agrobacterium group</taxon>
        <taxon>Rhizobium</taxon>
    </lineage>
</organism>
<proteinExistence type="predicted"/>
<reference evidence="5" key="1">
    <citation type="journal article" date="2015" name="Int. J. Syst. Evol. Microbiol.">
        <title>Rhizobium oryzicola sp. nov., potential plant-growth-promoting endophytic bacteria isolated from rice roots.</title>
        <authorList>
            <person name="Zhang X.X."/>
            <person name="Gao J.S."/>
            <person name="Cao Y.H."/>
            <person name="Sheirdil R.A."/>
            <person name="Wang X.C."/>
            <person name="Zhang L."/>
        </authorList>
    </citation>
    <scope>NUCLEOTIDE SEQUENCE</scope>
    <source>
        <strain evidence="5">05753</strain>
    </source>
</reference>
<keyword evidence="6" id="KW-1185">Reference proteome</keyword>
<dbReference type="Pfam" id="PF14525">
    <property type="entry name" value="AraC_binding_2"/>
    <property type="match status" value="1"/>
</dbReference>
<dbReference type="PANTHER" id="PTHR46796:SF6">
    <property type="entry name" value="ARAC SUBFAMILY"/>
    <property type="match status" value="1"/>
</dbReference>
<dbReference type="PANTHER" id="PTHR46796">
    <property type="entry name" value="HTH-TYPE TRANSCRIPTIONAL ACTIVATOR RHAS-RELATED"/>
    <property type="match status" value="1"/>
</dbReference>
<reference evidence="5" key="2">
    <citation type="submission" date="2023-07" db="EMBL/GenBank/DDBJ databases">
        <authorList>
            <person name="Sun H."/>
        </authorList>
    </citation>
    <scope>NUCLEOTIDE SEQUENCE</scope>
    <source>
        <strain evidence="5">05753</strain>
    </source>
</reference>
<sequence>MFDAKPHKTIEDGFHVTLNAWMLGEAAIGYMASGGQYFDRSRKKIARDSMDGYLLQFYLKGQSEDRHGSHLAQAGDLYVLDMAQPLATTTTECAQISLVLPRRLLAQHLKSPDASHGQVISSQEPLVMLLRDTLVSFYNNIDKMTSETAEGVLRPVIDLAAMAINSQIDEEKTGSLNVMLFSSIRRHIDRHLLDPDLTVESVMQVFGLSRRTLYRMFEPVGGFSSYVQEQRLRRSYDALRAADMRHLPISTLAAMHGFVNPEVFTRAFRRVFTITPREARHLALSEVPETRNEIPETAWSRWIVQMGR</sequence>
<dbReference type="InterPro" id="IPR009057">
    <property type="entry name" value="Homeodomain-like_sf"/>
</dbReference>
<dbReference type="Gene3D" id="1.10.10.60">
    <property type="entry name" value="Homeodomain-like"/>
    <property type="match status" value="1"/>
</dbReference>
<dbReference type="PROSITE" id="PS01124">
    <property type="entry name" value="HTH_ARAC_FAMILY_2"/>
    <property type="match status" value="1"/>
</dbReference>
<gene>
    <name evidence="5" type="ORF">Q2T52_24410</name>
</gene>
<dbReference type="EMBL" id="JAUKWQ010000013">
    <property type="protein sequence ID" value="MDO1585247.1"/>
    <property type="molecule type" value="Genomic_DNA"/>
</dbReference>
<dbReference type="Pfam" id="PF12833">
    <property type="entry name" value="HTH_18"/>
    <property type="match status" value="1"/>
</dbReference>
<evidence type="ECO:0000313" key="5">
    <source>
        <dbReference type="EMBL" id="MDO1585247.1"/>
    </source>
</evidence>
<feature type="domain" description="HTH araC/xylS-type" evidence="4">
    <location>
        <begin position="182"/>
        <end position="282"/>
    </location>
</feature>
<keyword evidence="1" id="KW-0805">Transcription regulation</keyword>
<protein>
    <submittedName>
        <fullName evidence="5">Helix-turn-helix domain-containing protein</fullName>
    </submittedName>
</protein>
<keyword evidence="3" id="KW-0804">Transcription</keyword>
<dbReference type="InterPro" id="IPR018060">
    <property type="entry name" value="HTH_AraC"/>
</dbReference>
<dbReference type="SUPFAM" id="SSF46689">
    <property type="entry name" value="Homeodomain-like"/>
    <property type="match status" value="1"/>
</dbReference>
<evidence type="ECO:0000256" key="3">
    <source>
        <dbReference type="ARBA" id="ARBA00023163"/>
    </source>
</evidence>
<evidence type="ECO:0000313" key="6">
    <source>
        <dbReference type="Proteomes" id="UP001169006"/>
    </source>
</evidence>
<dbReference type="Proteomes" id="UP001169006">
    <property type="component" value="Unassembled WGS sequence"/>
</dbReference>
<evidence type="ECO:0000256" key="1">
    <source>
        <dbReference type="ARBA" id="ARBA00023015"/>
    </source>
</evidence>
<keyword evidence="2" id="KW-0238">DNA-binding</keyword>
<dbReference type="SMART" id="SM00342">
    <property type="entry name" value="HTH_ARAC"/>
    <property type="match status" value="1"/>
</dbReference>
<evidence type="ECO:0000259" key="4">
    <source>
        <dbReference type="PROSITE" id="PS01124"/>
    </source>
</evidence>
<dbReference type="InterPro" id="IPR035418">
    <property type="entry name" value="AraC-bd_2"/>
</dbReference>
<dbReference type="RefSeq" id="WP_302079530.1">
    <property type="nucleotide sequence ID" value="NZ_JAUKWQ010000013.1"/>
</dbReference>
<dbReference type="InterPro" id="IPR050204">
    <property type="entry name" value="AraC_XylS_family_regulators"/>
</dbReference>
<name>A0ABT8T7D4_9HYPH</name>